<dbReference type="SUPFAM" id="SSF51556">
    <property type="entry name" value="Metallo-dependent hydrolases"/>
    <property type="match status" value="1"/>
</dbReference>
<proteinExistence type="predicted"/>
<keyword evidence="2" id="KW-0378">Hydrolase</keyword>
<protein>
    <submittedName>
        <fullName evidence="2">Amidohydrolase</fullName>
        <ecNumber evidence="2">3.5.-.-</ecNumber>
    </submittedName>
</protein>
<dbReference type="GO" id="GO:0016787">
    <property type="term" value="F:hydrolase activity"/>
    <property type="evidence" value="ECO:0007669"/>
    <property type="project" value="UniProtKB-KW"/>
</dbReference>
<dbReference type="EMBL" id="JAVHUL010000001">
    <property type="protein sequence ID" value="MDQ7916102.1"/>
    <property type="molecule type" value="Genomic_DNA"/>
</dbReference>
<name>A0ABU0ZXA9_9FLAO</name>
<comment type="caution">
    <text evidence="2">The sequence shown here is derived from an EMBL/GenBank/DDBJ whole genome shotgun (WGS) entry which is preliminary data.</text>
</comment>
<dbReference type="PANTHER" id="PTHR22642">
    <property type="entry name" value="IMIDAZOLONEPROPIONASE"/>
    <property type="match status" value="1"/>
</dbReference>
<organism evidence="2 3">
    <name type="scientific">Mesonia profundi</name>
    <dbReference type="NCBI Taxonomy" id="3070998"/>
    <lineage>
        <taxon>Bacteria</taxon>
        <taxon>Pseudomonadati</taxon>
        <taxon>Bacteroidota</taxon>
        <taxon>Flavobacteriia</taxon>
        <taxon>Flavobacteriales</taxon>
        <taxon>Flavobacteriaceae</taxon>
        <taxon>Mesonia</taxon>
    </lineage>
</organism>
<dbReference type="SUPFAM" id="SSF51338">
    <property type="entry name" value="Composite domain of metallo-dependent hydrolases"/>
    <property type="match status" value="1"/>
</dbReference>
<feature type="domain" description="Amidohydrolase 3" evidence="1">
    <location>
        <begin position="68"/>
        <end position="538"/>
    </location>
</feature>
<sequence length="539" mass="60414">MKKLLVLILVFALQSCDKKQQADLIVMNAKVYTVNENFAVAKGFAVRDGKILEVADAEALQLKYKADEVYDAKGRTVYPGFIDAHAHFYGLGLQLQKVDLTGTQSFDEVIERIVKFQEKNKVDFITGRGWDQNDWEDQNFPNKKRLDELFPNTPVAVTRIDGHALLANQKALDLAGITPETKVEGGEIELKNGKLTGILIDNPMSLVRNVIPESTKEEAINGLLEAQKIAISLGLTTIDDAGLRKDAIMLIDSLQKTGDLKMRMYAMVENHPEDVDYFLNEGIIKTERLNVRSVKVYADGALGSRGAALKKPYSDKKNHFGAMLIGLDEFKALAGKLSKTNFQMNTHAIGDSANVVVLKTYDSVLKNEKDRRWRVEHAQIVGEKDFKYFGGNIIPSVQPTHATSDMYWAKDRLGKKRLKNAYAYKKLLKQTRKIALGTDFPIEKVSPFLTFYAAVARQDVHQFPKGGFQKENALSREETLRGMTIWAAYSNFEENEKGSIEKGKLADFIVLDQDLMNVEEKLIPKTKVIATFVGGEKVN</sequence>
<dbReference type="InterPro" id="IPR032466">
    <property type="entry name" value="Metal_Hydrolase"/>
</dbReference>
<dbReference type="Gene3D" id="3.20.20.140">
    <property type="entry name" value="Metal-dependent hydrolases"/>
    <property type="match status" value="1"/>
</dbReference>
<dbReference type="Pfam" id="PF07969">
    <property type="entry name" value="Amidohydro_3"/>
    <property type="match status" value="1"/>
</dbReference>
<dbReference type="EC" id="3.5.-.-" evidence="2"/>
<dbReference type="RefSeq" id="WP_308862710.1">
    <property type="nucleotide sequence ID" value="NZ_JAVHUL010000001.1"/>
</dbReference>
<accession>A0ABU0ZXA9</accession>
<dbReference type="Gene3D" id="3.10.310.70">
    <property type="match status" value="1"/>
</dbReference>
<gene>
    <name evidence="2" type="ORF">RBU60_00805</name>
</gene>
<reference evidence="2 3" key="1">
    <citation type="submission" date="2023-08" db="EMBL/GenBank/DDBJ databases">
        <title>Mesonia sp. MT50, isolated from deep-sea sediment of the Mariana Trench.</title>
        <authorList>
            <person name="Fu H."/>
        </authorList>
    </citation>
    <scope>NUCLEOTIDE SEQUENCE [LARGE SCALE GENOMIC DNA]</scope>
    <source>
        <strain evidence="2 3">MT50</strain>
    </source>
</reference>
<dbReference type="PANTHER" id="PTHR22642:SF2">
    <property type="entry name" value="PROTEIN LONG AFTER FAR-RED 3"/>
    <property type="match status" value="1"/>
</dbReference>
<dbReference type="Proteomes" id="UP001230915">
    <property type="component" value="Unassembled WGS sequence"/>
</dbReference>
<keyword evidence="3" id="KW-1185">Reference proteome</keyword>
<dbReference type="InterPro" id="IPR011059">
    <property type="entry name" value="Metal-dep_hydrolase_composite"/>
</dbReference>
<evidence type="ECO:0000259" key="1">
    <source>
        <dbReference type="Pfam" id="PF07969"/>
    </source>
</evidence>
<evidence type="ECO:0000313" key="2">
    <source>
        <dbReference type="EMBL" id="MDQ7916102.1"/>
    </source>
</evidence>
<dbReference type="InterPro" id="IPR013108">
    <property type="entry name" value="Amidohydro_3"/>
</dbReference>
<dbReference type="Gene3D" id="2.30.40.10">
    <property type="entry name" value="Urease, subunit C, domain 1"/>
    <property type="match status" value="1"/>
</dbReference>
<dbReference type="PROSITE" id="PS51257">
    <property type="entry name" value="PROKAR_LIPOPROTEIN"/>
    <property type="match status" value="1"/>
</dbReference>
<evidence type="ECO:0000313" key="3">
    <source>
        <dbReference type="Proteomes" id="UP001230915"/>
    </source>
</evidence>
<dbReference type="InterPro" id="IPR033932">
    <property type="entry name" value="YtcJ-like"/>
</dbReference>
<dbReference type="CDD" id="cd01300">
    <property type="entry name" value="YtcJ_like"/>
    <property type="match status" value="1"/>
</dbReference>